<keyword evidence="2" id="KW-1185">Reference proteome</keyword>
<accession>A0A8H7AAP2</accession>
<dbReference type="Proteomes" id="UP000606974">
    <property type="component" value="Unassembled WGS sequence"/>
</dbReference>
<dbReference type="EMBL" id="JAACFV010000168">
    <property type="protein sequence ID" value="KAF7503631.1"/>
    <property type="molecule type" value="Genomic_DNA"/>
</dbReference>
<name>A0A8H7AAP2_9EURO</name>
<gene>
    <name evidence="1" type="ORF">GJ744_003409</name>
</gene>
<proteinExistence type="predicted"/>
<sequence>MRLGGSSQARSEDVELGENTSSFATFLDENETEWTSWTCCNPSCSSRENKTDVKVLNPECASCKQTRCASCTIKAVSPVLDAALQRSVCWQRPYLPLLWGPGMAVYYCCNCGNGPQTVKTNPYCGYCGVQYCVQCTTTIAR</sequence>
<dbReference type="AlphaFoldDB" id="A0A8H7AAP2"/>
<comment type="caution">
    <text evidence="1">The sequence shown here is derived from an EMBL/GenBank/DDBJ whole genome shotgun (WGS) entry which is preliminary data.</text>
</comment>
<organism evidence="1 2">
    <name type="scientific">Endocarpon pusillum</name>
    <dbReference type="NCBI Taxonomy" id="364733"/>
    <lineage>
        <taxon>Eukaryota</taxon>
        <taxon>Fungi</taxon>
        <taxon>Dikarya</taxon>
        <taxon>Ascomycota</taxon>
        <taxon>Pezizomycotina</taxon>
        <taxon>Eurotiomycetes</taxon>
        <taxon>Chaetothyriomycetidae</taxon>
        <taxon>Verrucariales</taxon>
        <taxon>Verrucariaceae</taxon>
        <taxon>Endocarpon</taxon>
    </lineage>
</organism>
<evidence type="ECO:0000313" key="2">
    <source>
        <dbReference type="Proteomes" id="UP000606974"/>
    </source>
</evidence>
<protein>
    <submittedName>
        <fullName evidence="1">Uncharacterized protein</fullName>
    </submittedName>
</protein>
<reference evidence="1" key="1">
    <citation type="submission" date="2020-02" db="EMBL/GenBank/DDBJ databases">
        <authorList>
            <person name="Palmer J.M."/>
        </authorList>
    </citation>
    <scope>NUCLEOTIDE SEQUENCE</scope>
    <source>
        <strain evidence="1">EPUS1.4</strain>
        <tissue evidence="1">Thallus</tissue>
    </source>
</reference>
<evidence type="ECO:0000313" key="1">
    <source>
        <dbReference type="EMBL" id="KAF7503631.1"/>
    </source>
</evidence>